<dbReference type="Pfam" id="PF03747">
    <property type="entry name" value="ADP_ribosyl_GH"/>
    <property type="match status" value="1"/>
</dbReference>
<dbReference type="Gene3D" id="1.10.4080.10">
    <property type="entry name" value="ADP-ribosylation/Crystallin J1"/>
    <property type="match status" value="1"/>
</dbReference>
<evidence type="ECO:0008006" key="3">
    <source>
        <dbReference type="Google" id="ProtNLM"/>
    </source>
</evidence>
<evidence type="ECO:0000313" key="2">
    <source>
        <dbReference type="Proteomes" id="UP000838821"/>
    </source>
</evidence>
<dbReference type="EMBL" id="CAKMMW010000012">
    <property type="protein sequence ID" value="CAH1213250.1"/>
    <property type="molecule type" value="Genomic_DNA"/>
</dbReference>
<gene>
    <name evidence="1" type="ORF">PAECIP111891_03936</name>
</gene>
<dbReference type="Proteomes" id="UP000838821">
    <property type="component" value="Unassembled WGS sequence"/>
</dbReference>
<proteinExistence type="predicted"/>
<dbReference type="InterPro" id="IPR005502">
    <property type="entry name" value="Ribosyl_crysJ1"/>
</dbReference>
<evidence type="ECO:0000313" key="1">
    <source>
        <dbReference type="EMBL" id="CAH1213250.1"/>
    </source>
</evidence>
<name>A0ABN8GMQ8_9BACL</name>
<organism evidence="1 2">
    <name type="scientific">Paenibacillus allorhizoplanae</name>
    <dbReference type="NCBI Taxonomy" id="2905648"/>
    <lineage>
        <taxon>Bacteria</taxon>
        <taxon>Bacillati</taxon>
        <taxon>Bacillota</taxon>
        <taxon>Bacilli</taxon>
        <taxon>Bacillales</taxon>
        <taxon>Paenibacillaceae</taxon>
        <taxon>Paenibacillus</taxon>
    </lineage>
</organism>
<sequence>MAGWEHLKGIVHAEIKQRGEEGCDVSGFLDKWAAAEDDDAKLMAVYQQLMALEIRADFPYQEPSDLPGIRATRPEGPRQLPADKTEAAWLNQFQGAWLGRSIGCALGKPFENGQFMYGSGGRDGWKNIELWFKGADAWPISGYTPGTSRASAEYDLKVNDWCQKSWKENIQFMETDDDIRYTVLGLILLEEKGLDFDSWDIGKLWHKYLSYQQVCTAETQSYLNFAQVTSHMQGEQTEDWAQKSEWVRTWLNPYREWIGAQIRADGFAYGAAGNPELAAELAWRDASFSHVKNGIYGEMFVAAMIAAAFNETDNERIVEIGLSEIPSNSRLAHDIRQAVEIARTAVDQLDLVERIWNAFEHYHCVHTNNNAALVAASLIFAKDDFELAITTSVLGGWDTDCNGATVGSIMGAKLGADKLPASWAEPLNDTLYAEVTGFHPIAISECANRSYEVFKKISAEYEAKHKLSFI</sequence>
<dbReference type="InterPro" id="IPR050792">
    <property type="entry name" value="ADP-ribosylglycohydrolase"/>
</dbReference>
<keyword evidence="2" id="KW-1185">Reference proteome</keyword>
<reference evidence="1" key="1">
    <citation type="submission" date="2022-01" db="EMBL/GenBank/DDBJ databases">
        <authorList>
            <person name="Criscuolo A."/>
        </authorList>
    </citation>
    <scope>NUCLEOTIDE SEQUENCE</scope>
    <source>
        <strain evidence="1">CIP111891</strain>
    </source>
</reference>
<accession>A0ABN8GMQ8</accession>
<comment type="caution">
    <text evidence="1">The sequence shown here is derived from an EMBL/GenBank/DDBJ whole genome shotgun (WGS) entry which is preliminary data.</text>
</comment>
<dbReference type="InterPro" id="IPR036705">
    <property type="entry name" value="Ribosyl_crysJ1_sf"/>
</dbReference>
<dbReference type="PANTHER" id="PTHR16222:SF12">
    <property type="entry name" value="ADP-RIBOSYLGLYCOHYDROLASE-RELATED"/>
    <property type="match status" value="1"/>
</dbReference>
<dbReference type="SUPFAM" id="SSF101478">
    <property type="entry name" value="ADP-ribosylglycohydrolase"/>
    <property type="match status" value="1"/>
</dbReference>
<protein>
    <recommendedName>
        <fullName evidence="3">ADP-ribosylglycohydrolase family protein</fullName>
    </recommendedName>
</protein>
<dbReference type="RefSeq" id="WP_236289810.1">
    <property type="nucleotide sequence ID" value="NZ_CAKMMW010000012.1"/>
</dbReference>
<dbReference type="PANTHER" id="PTHR16222">
    <property type="entry name" value="ADP-RIBOSYLGLYCOHYDROLASE"/>
    <property type="match status" value="1"/>
</dbReference>